<dbReference type="SMART" id="SM00089">
    <property type="entry name" value="PKD"/>
    <property type="match status" value="1"/>
</dbReference>
<reference evidence="2" key="1">
    <citation type="submission" date="2022-09" db="EMBL/GenBank/DDBJ databases">
        <title>Comparative genomics and taxonomic characterization of three novel marine species of genus Reichenbachiella exhibiting antioxidant and polysaccharide degradation activities.</title>
        <authorList>
            <person name="Muhammad N."/>
            <person name="Lee Y.-J."/>
            <person name="Ko J."/>
            <person name="Kim S.-G."/>
        </authorList>
    </citation>
    <scope>NUCLEOTIDE SEQUENCE</scope>
    <source>
        <strain evidence="2">BKB1-1</strain>
    </source>
</reference>
<sequence>MKNLNFKNLLTLGLLVSATVFFSCEDKEDKLLAPEAGFTSEIDGKTITLTNTTEGEEVTYSWDFGDGNTSVEVSPSHTYEVNGSYVITLIATNESGTDDTQAAVEIINIKIDGDLSDWDDIPALDFEGDGSFVQVKMENLGNQKLYVYIEGNQDATSFIDFWLDLDHEATALGESDTTGYTNPALYPATNLGLDVLFEGIFGSPSGRELSGMFFGIFYTDDDDDLFTNNTDFSKRIEPGFSNQVIFSDFVKTEGSVAYEFSIDLQAFPEHLIPEQGNKISFFIDEWANSPESTDGWWASFSGHYPGNQGADGAEAATYILK</sequence>
<dbReference type="CDD" id="cd00146">
    <property type="entry name" value="PKD"/>
    <property type="match status" value="1"/>
</dbReference>
<dbReference type="EMBL" id="CP106679">
    <property type="protein sequence ID" value="UXP32243.1"/>
    <property type="molecule type" value="Genomic_DNA"/>
</dbReference>
<dbReference type="PROSITE" id="PS50093">
    <property type="entry name" value="PKD"/>
    <property type="match status" value="1"/>
</dbReference>
<evidence type="ECO:0000313" key="2">
    <source>
        <dbReference type="EMBL" id="UXP32243.1"/>
    </source>
</evidence>
<dbReference type="InterPro" id="IPR000601">
    <property type="entry name" value="PKD_dom"/>
</dbReference>
<evidence type="ECO:0000313" key="3">
    <source>
        <dbReference type="Proteomes" id="UP001065174"/>
    </source>
</evidence>
<protein>
    <submittedName>
        <fullName evidence="2">PKD domain-containing protein</fullName>
    </submittedName>
</protein>
<dbReference type="Gene3D" id="2.60.40.10">
    <property type="entry name" value="Immunoglobulins"/>
    <property type="match status" value="1"/>
</dbReference>
<proteinExistence type="predicted"/>
<dbReference type="InterPro" id="IPR022409">
    <property type="entry name" value="PKD/Chitinase_dom"/>
</dbReference>
<dbReference type="PROSITE" id="PS51257">
    <property type="entry name" value="PROKAR_LIPOPROTEIN"/>
    <property type="match status" value="1"/>
</dbReference>
<dbReference type="Pfam" id="PF18911">
    <property type="entry name" value="PKD_4"/>
    <property type="match status" value="1"/>
</dbReference>
<dbReference type="SUPFAM" id="SSF49299">
    <property type="entry name" value="PKD domain"/>
    <property type="match status" value="1"/>
</dbReference>
<evidence type="ECO:0000259" key="1">
    <source>
        <dbReference type="PROSITE" id="PS50093"/>
    </source>
</evidence>
<dbReference type="RefSeq" id="WP_262309679.1">
    <property type="nucleotide sequence ID" value="NZ_CP106679.1"/>
</dbReference>
<dbReference type="InterPro" id="IPR035986">
    <property type="entry name" value="PKD_dom_sf"/>
</dbReference>
<gene>
    <name evidence="2" type="ORF">N6H18_18045</name>
</gene>
<name>A0ABY6CS18_9BACT</name>
<dbReference type="InterPro" id="IPR013783">
    <property type="entry name" value="Ig-like_fold"/>
</dbReference>
<keyword evidence="3" id="KW-1185">Reference proteome</keyword>
<accession>A0ABY6CS18</accession>
<feature type="domain" description="PKD" evidence="1">
    <location>
        <begin position="30"/>
        <end position="106"/>
    </location>
</feature>
<dbReference type="Proteomes" id="UP001065174">
    <property type="component" value="Chromosome"/>
</dbReference>
<organism evidence="2 3">
    <name type="scientific">Reichenbachiella agarivorans</name>
    <dbReference type="NCBI Taxonomy" id="2979464"/>
    <lineage>
        <taxon>Bacteria</taxon>
        <taxon>Pseudomonadati</taxon>
        <taxon>Bacteroidota</taxon>
        <taxon>Cytophagia</taxon>
        <taxon>Cytophagales</taxon>
        <taxon>Reichenbachiellaceae</taxon>
        <taxon>Reichenbachiella</taxon>
    </lineage>
</organism>